<feature type="compositionally biased region" description="Basic and acidic residues" evidence="1">
    <location>
        <begin position="1075"/>
        <end position="1085"/>
    </location>
</feature>
<keyword evidence="3" id="KW-1185">Reference proteome</keyword>
<dbReference type="EMBL" id="KN837129">
    <property type="protein sequence ID" value="KIJ42541.1"/>
    <property type="molecule type" value="Genomic_DNA"/>
</dbReference>
<feature type="non-terminal residue" evidence="2">
    <location>
        <position position="1"/>
    </location>
</feature>
<organism evidence="2 3">
    <name type="scientific">Sphaerobolus stellatus (strain SS14)</name>
    <dbReference type="NCBI Taxonomy" id="990650"/>
    <lineage>
        <taxon>Eukaryota</taxon>
        <taxon>Fungi</taxon>
        <taxon>Dikarya</taxon>
        <taxon>Basidiomycota</taxon>
        <taxon>Agaricomycotina</taxon>
        <taxon>Agaricomycetes</taxon>
        <taxon>Phallomycetidae</taxon>
        <taxon>Geastrales</taxon>
        <taxon>Sphaerobolaceae</taxon>
        <taxon>Sphaerobolus</taxon>
    </lineage>
</organism>
<feature type="region of interest" description="Disordered" evidence="1">
    <location>
        <begin position="1071"/>
        <end position="1094"/>
    </location>
</feature>
<reference evidence="2 3" key="1">
    <citation type="submission" date="2014-06" db="EMBL/GenBank/DDBJ databases">
        <title>Evolutionary Origins and Diversification of the Mycorrhizal Mutualists.</title>
        <authorList>
            <consortium name="DOE Joint Genome Institute"/>
            <consortium name="Mycorrhizal Genomics Consortium"/>
            <person name="Kohler A."/>
            <person name="Kuo A."/>
            <person name="Nagy L.G."/>
            <person name="Floudas D."/>
            <person name="Copeland A."/>
            <person name="Barry K.W."/>
            <person name="Cichocki N."/>
            <person name="Veneault-Fourrey C."/>
            <person name="LaButti K."/>
            <person name="Lindquist E.A."/>
            <person name="Lipzen A."/>
            <person name="Lundell T."/>
            <person name="Morin E."/>
            <person name="Murat C."/>
            <person name="Riley R."/>
            <person name="Ohm R."/>
            <person name="Sun H."/>
            <person name="Tunlid A."/>
            <person name="Henrissat B."/>
            <person name="Grigoriev I.V."/>
            <person name="Hibbett D.S."/>
            <person name="Martin F."/>
        </authorList>
    </citation>
    <scope>NUCLEOTIDE SEQUENCE [LARGE SCALE GENOMIC DNA]</scope>
    <source>
        <strain evidence="2 3">SS14</strain>
    </source>
</reference>
<evidence type="ECO:0000313" key="3">
    <source>
        <dbReference type="Proteomes" id="UP000054279"/>
    </source>
</evidence>
<gene>
    <name evidence="2" type="ORF">M422DRAFT_254320</name>
</gene>
<evidence type="ECO:0000313" key="2">
    <source>
        <dbReference type="EMBL" id="KIJ42541.1"/>
    </source>
</evidence>
<dbReference type="HOGENOM" id="CLU_005522_0_1_1"/>
<evidence type="ECO:0000256" key="1">
    <source>
        <dbReference type="SAM" id="MobiDB-lite"/>
    </source>
</evidence>
<protein>
    <submittedName>
        <fullName evidence="2">Uncharacterized protein</fullName>
    </submittedName>
</protein>
<sequence>MSNITSTEKQSVVCLFSNSRDPDHRHNIPQKGAGPTSEEGPALPNGKNASAVAAPVGPDVAVPAAPVPTATATANGGFYEPSHWNFPPFVPNKRPYSYSVHLEGVKYLEARLNGYNKIEGPQGHWPDFDYHTLLPPNASQAQLKTAQNRVLTKIDNMLSPQCPQQSGTDVITTVFRSVRRVSPKDVWAREDPEYVELESQEIAARDWAKVHRKKLFSLRMKLRSELFKKLPDEQQSHWKARSKECKNMTPSPVLAALEEMLRALPKLLALVGDTVSKKLGMYMEIRAAGAGPGDIPHYFLEKYNPIFEGQVIDYSTFEDSSAYDERFIGRIAGALKVDMKDMVVVPCWKPRVVEVDLKRPTFELRTLVCFDAEGNITSDEMDVRVSLMSYMDYTYAMVPSAQSGRRKKPRKPDWNTIAQADDVSNWIDPARLPPPPFELSSPMQLKKGRLFELAKHIWRGEMGLIDGPQQFKWKGQMEGGLGHHRVRPSKTQTEGGKAKVKGEGEGEGEEIDLGSSSDSDSDDEDEGKGEMEEQVKVATDEETKPTQKRKKTSAKDIDQAKPSKPPHQMKPRAAPKPKPALQAAAKSKVKVGKVSDPDFPMENGGEVIVSSSRTGSRGGHGKAAANKPDEDTDGEDGPVIVKRRLHHPFKGNFTQWYHDFRQHEVTLDWEVRPMGMMGADLLKLAQFLQATEVDTLISLESHIDVTTPLETNESDAEAVGNLWDILMQPSEPLPVPSSCRGIKRWLSGDASRFPPGTFPSGTIPHVKHPLEAILRGIHPQHIRRLLWPESGRFVYDAILGRAQDLIDAIQQHETESDNAHLQIGGPLGVIPTLRALEFMRRYIALRDPDTPYGDRLEDMFKQLEIVLAQEQFRRWATSSFHVGRNNDNDLPFKGISELYSVWAVWMEGVMRGATTPEEASTIDMLLCTERAFEPTDLLVCHSSENWQWKEVAQDMEQWIGNIDKKSFMDGSIIEKFLWTYAVYMTAGAGRKLHMPWWKTAVGNTIEWLRAATISLEPHLLDLRKDVFPTRTTQSTTTSKVTNTDNDMEAKKIGSKAKGNGMVSAAAIERVMGKATNRDSKEREDDYITPSDDVEEVIKTVRRRRAVEEPQPQPTEP</sequence>
<proteinExistence type="predicted"/>
<accession>A0A0C9VW47</accession>
<feature type="region of interest" description="Disordered" evidence="1">
    <location>
        <begin position="17"/>
        <end position="51"/>
    </location>
</feature>
<dbReference type="AlphaFoldDB" id="A0A0C9VW47"/>
<feature type="region of interest" description="Disordered" evidence="1">
    <location>
        <begin position="475"/>
        <end position="636"/>
    </location>
</feature>
<name>A0A0C9VW47_SPHS4</name>
<feature type="compositionally biased region" description="Basic and acidic residues" evidence="1">
    <location>
        <begin position="528"/>
        <end position="545"/>
    </location>
</feature>
<dbReference type="Proteomes" id="UP000054279">
    <property type="component" value="Unassembled WGS sequence"/>
</dbReference>